<dbReference type="GO" id="GO:0003700">
    <property type="term" value="F:DNA-binding transcription factor activity"/>
    <property type="evidence" value="ECO:0007669"/>
    <property type="project" value="InterPro"/>
</dbReference>
<reference evidence="5 6" key="1">
    <citation type="submission" date="2018-04" db="EMBL/GenBank/DDBJ databases">
        <title>Genomic Encyclopedia of Archaeal and Bacterial Type Strains, Phase II (KMG-II): from individual species to whole genera.</title>
        <authorList>
            <person name="Goeker M."/>
        </authorList>
    </citation>
    <scope>NUCLEOTIDE SEQUENCE [LARGE SCALE GENOMIC DNA]</scope>
    <source>
        <strain evidence="5 6">DSM 100977</strain>
    </source>
</reference>
<dbReference type="PANTHER" id="PTHR43537:SF6">
    <property type="entry name" value="HTH-TYPE TRANSCRIPTIONAL REPRESSOR RSPR"/>
    <property type="match status" value="1"/>
</dbReference>
<proteinExistence type="predicted"/>
<evidence type="ECO:0000313" key="5">
    <source>
        <dbReference type="EMBL" id="PTX56304.1"/>
    </source>
</evidence>
<dbReference type="SMART" id="SM00895">
    <property type="entry name" value="FCD"/>
    <property type="match status" value="1"/>
</dbReference>
<feature type="domain" description="HTH gntR-type" evidence="4">
    <location>
        <begin position="11"/>
        <end position="78"/>
    </location>
</feature>
<dbReference type="Proteomes" id="UP000243978">
    <property type="component" value="Unassembled WGS sequence"/>
</dbReference>
<name>A0A2T6BJS2_9RHOB</name>
<dbReference type="InterPro" id="IPR036388">
    <property type="entry name" value="WH-like_DNA-bd_sf"/>
</dbReference>
<evidence type="ECO:0000256" key="1">
    <source>
        <dbReference type="ARBA" id="ARBA00023015"/>
    </source>
</evidence>
<dbReference type="CDD" id="cd07377">
    <property type="entry name" value="WHTH_GntR"/>
    <property type="match status" value="1"/>
</dbReference>
<keyword evidence="2" id="KW-0238">DNA-binding</keyword>
<evidence type="ECO:0000256" key="2">
    <source>
        <dbReference type="ARBA" id="ARBA00023125"/>
    </source>
</evidence>
<dbReference type="Pfam" id="PF00392">
    <property type="entry name" value="GntR"/>
    <property type="match status" value="1"/>
</dbReference>
<dbReference type="InterPro" id="IPR011711">
    <property type="entry name" value="GntR_C"/>
</dbReference>
<dbReference type="PROSITE" id="PS50949">
    <property type="entry name" value="HTH_GNTR"/>
    <property type="match status" value="1"/>
</dbReference>
<comment type="caution">
    <text evidence="5">The sequence shown here is derived from an EMBL/GenBank/DDBJ whole genome shotgun (WGS) entry which is preliminary data.</text>
</comment>
<protein>
    <submittedName>
        <fullName evidence="5">GntR family transcriptional regulator</fullName>
    </submittedName>
</protein>
<gene>
    <name evidence="5" type="ORF">C8N43_0959</name>
</gene>
<evidence type="ECO:0000259" key="4">
    <source>
        <dbReference type="PROSITE" id="PS50949"/>
    </source>
</evidence>
<dbReference type="Gene3D" id="1.20.120.530">
    <property type="entry name" value="GntR ligand-binding domain-like"/>
    <property type="match status" value="1"/>
</dbReference>
<dbReference type="OrthoDB" id="9788098at2"/>
<keyword evidence="3" id="KW-0804">Transcription</keyword>
<dbReference type="SUPFAM" id="SSF46785">
    <property type="entry name" value="Winged helix' DNA-binding domain"/>
    <property type="match status" value="1"/>
</dbReference>
<dbReference type="GO" id="GO:0003677">
    <property type="term" value="F:DNA binding"/>
    <property type="evidence" value="ECO:0007669"/>
    <property type="project" value="UniProtKB-KW"/>
</dbReference>
<dbReference type="SUPFAM" id="SSF48008">
    <property type="entry name" value="GntR ligand-binding domain-like"/>
    <property type="match status" value="1"/>
</dbReference>
<dbReference type="InterPro" id="IPR008920">
    <property type="entry name" value="TF_FadR/GntR_C"/>
</dbReference>
<dbReference type="EMBL" id="QBKS01000001">
    <property type="protein sequence ID" value="PTX56304.1"/>
    <property type="molecule type" value="Genomic_DNA"/>
</dbReference>
<sequence>MAYVADIQERRTSADVVFDYLYEQISSLELMPGTKISEAEIASKFGVSRQPVRDAFSRLDNLDLLLIRPQKATVVKKFSLTSIATARFARLAIELEVMHRAVDAWDGMLLAEFEASLDAQGQAVASRDVEGFHALDYDFHRLLCRAAKCEFAFELISENKAQVDRLCVLSLTGADSMGVLVEDHKAMLAHLKARDTAALCAATRLHLSRLDSTVETIYKDHASYFSD</sequence>
<dbReference type="PANTHER" id="PTHR43537">
    <property type="entry name" value="TRANSCRIPTIONAL REGULATOR, GNTR FAMILY"/>
    <property type="match status" value="1"/>
</dbReference>
<dbReference type="Gene3D" id="1.10.10.10">
    <property type="entry name" value="Winged helix-like DNA-binding domain superfamily/Winged helix DNA-binding domain"/>
    <property type="match status" value="1"/>
</dbReference>
<dbReference type="Pfam" id="PF07729">
    <property type="entry name" value="FCD"/>
    <property type="match status" value="1"/>
</dbReference>
<dbReference type="InterPro" id="IPR000524">
    <property type="entry name" value="Tscrpt_reg_HTH_GntR"/>
</dbReference>
<evidence type="ECO:0000256" key="3">
    <source>
        <dbReference type="ARBA" id="ARBA00023163"/>
    </source>
</evidence>
<dbReference type="InterPro" id="IPR036390">
    <property type="entry name" value="WH_DNA-bd_sf"/>
</dbReference>
<dbReference type="SMART" id="SM00345">
    <property type="entry name" value="HTH_GNTR"/>
    <property type="match status" value="1"/>
</dbReference>
<dbReference type="AlphaFoldDB" id="A0A2T6BJS2"/>
<keyword evidence="1" id="KW-0805">Transcription regulation</keyword>
<accession>A0A2T6BJS2</accession>
<evidence type="ECO:0000313" key="6">
    <source>
        <dbReference type="Proteomes" id="UP000243978"/>
    </source>
</evidence>
<keyword evidence="6" id="KW-1185">Reference proteome</keyword>
<organism evidence="5 6">
    <name type="scientific">Litoreibacter ponti</name>
    <dbReference type="NCBI Taxonomy" id="1510457"/>
    <lineage>
        <taxon>Bacteria</taxon>
        <taxon>Pseudomonadati</taxon>
        <taxon>Pseudomonadota</taxon>
        <taxon>Alphaproteobacteria</taxon>
        <taxon>Rhodobacterales</taxon>
        <taxon>Roseobacteraceae</taxon>
        <taxon>Litoreibacter</taxon>
    </lineage>
</organism>
<dbReference type="RefSeq" id="WP_107844517.1">
    <property type="nucleotide sequence ID" value="NZ_QBKS01000001.1"/>
</dbReference>